<reference evidence="3" key="1">
    <citation type="submission" date="2016-11" db="UniProtKB">
        <authorList>
            <consortium name="WormBaseParasite"/>
        </authorList>
    </citation>
    <scope>IDENTIFICATION</scope>
</reference>
<proteinExistence type="inferred from homology"/>
<protein>
    <submittedName>
        <fullName evidence="3">ZM domain-containing protein</fullName>
    </submittedName>
</protein>
<dbReference type="OrthoDB" id="365640at2759"/>
<accession>A0A1I8FWN4</accession>
<dbReference type="GO" id="GO:0008017">
    <property type="term" value="F:microtubule binding"/>
    <property type="evidence" value="ECO:0007669"/>
    <property type="project" value="InterPro"/>
</dbReference>
<evidence type="ECO:0000313" key="2">
    <source>
        <dbReference type="Proteomes" id="UP000095280"/>
    </source>
</evidence>
<dbReference type="AlphaFoldDB" id="A0A1I8FWN4"/>
<dbReference type="PANTHER" id="PTHR31516">
    <property type="entry name" value="STABILIZER OF AXONEMAL MICROTUBULES 2"/>
    <property type="match status" value="1"/>
</dbReference>
<comment type="similarity">
    <text evidence="1">Belongs to the FAM154 family.</text>
</comment>
<organism evidence="2 3">
    <name type="scientific">Macrostomum lignano</name>
    <dbReference type="NCBI Taxonomy" id="282301"/>
    <lineage>
        <taxon>Eukaryota</taxon>
        <taxon>Metazoa</taxon>
        <taxon>Spiralia</taxon>
        <taxon>Lophotrochozoa</taxon>
        <taxon>Platyhelminthes</taxon>
        <taxon>Rhabditophora</taxon>
        <taxon>Macrostomorpha</taxon>
        <taxon>Macrostomida</taxon>
        <taxon>Macrostomidae</taxon>
        <taxon>Macrostomum</taxon>
    </lineage>
</organism>
<sequence>MSWIAPPTEPFQSFQSESVNRADFQYKQGERQQPIRPKNEIERAEGPFNGESSSRDAYKAWQAQPRYRHQQPAYERPEGSMDLRTTYSNEFANSGPRVRLPPIRPESQHRQLRDPNAAFAGHSEQTESFPGYKRAQISDAKPASFKPNRQYQPPEVPFAARSSYAGDFATTAPGSERARPVRHSDQLQMSTEPMVNRGAGSNAEYGAAAGVGGAVAAKRQPIVPRGELSIPAGAFAAETTQRGDFAPQTSRQQSRREPIRHASELQLNSGTAEPFSARTVAQQDFEARRGERPAPVRPKGELELSREPMAAATTNRDVFTPKSRDEPAPTRRRPQPQQPQQQQVAAS</sequence>
<dbReference type="PANTHER" id="PTHR31516:SF17">
    <property type="entry name" value="STABILIZER OF AXONEMAL MICROTUBULES 2"/>
    <property type="match status" value="1"/>
</dbReference>
<name>A0A1I8FWN4_9PLAT</name>
<dbReference type="WBParaSite" id="maker-uti_cns_0000160-snap-gene-0.37-mRNA-1">
    <property type="protein sequence ID" value="maker-uti_cns_0000160-snap-gene-0.37-mRNA-1"/>
    <property type="gene ID" value="maker-uti_cns_0000160-snap-gene-0.37"/>
</dbReference>
<dbReference type="STRING" id="282301.A0A1I8FWN4"/>
<dbReference type="GO" id="GO:0005856">
    <property type="term" value="C:cytoskeleton"/>
    <property type="evidence" value="ECO:0007669"/>
    <property type="project" value="TreeGrafter"/>
</dbReference>
<evidence type="ECO:0000313" key="3">
    <source>
        <dbReference type="WBParaSite" id="maker-uti_cns_0000160-snap-gene-0.37-mRNA-1"/>
    </source>
</evidence>
<keyword evidence="2" id="KW-1185">Reference proteome</keyword>
<dbReference type="Proteomes" id="UP000095280">
    <property type="component" value="Unplaced"/>
</dbReference>
<evidence type="ECO:0000256" key="1">
    <source>
        <dbReference type="ARBA" id="ARBA00008738"/>
    </source>
</evidence>
<dbReference type="InterPro" id="IPR033336">
    <property type="entry name" value="SAXO1/2"/>
</dbReference>